<feature type="domain" description="Polymerase/histidinol phosphatase N-terminal" evidence="3">
    <location>
        <begin position="67"/>
        <end position="150"/>
    </location>
</feature>
<evidence type="ECO:0000313" key="4">
    <source>
        <dbReference type="EMBL" id="SVC67261.1"/>
    </source>
</evidence>
<proteinExistence type="predicted"/>
<evidence type="ECO:0000259" key="3">
    <source>
        <dbReference type="SMART" id="SM00481"/>
    </source>
</evidence>
<dbReference type="InterPro" id="IPR047967">
    <property type="entry name" value="PolX_PHP"/>
</dbReference>
<dbReference type="PANTHER" id="PTHR36928">
    <property type="entry name" value="PHOSPHATASE YCDX-RELATED"/>
    <property type="match status" value="1"/>
</dbReference>
<dbReference type="InterPro" id="IPR043519">
    <property type="entry name" value="NT_sf"/>
</dbReference>
<dbReference type="Gene3D" id="3.30.210.10">
    <property type="entry name" value="DNA polymerase, thumb domain"/>
    <property type="match status" value="1"/>
</dbReference>
<dbReference type="CDD" id="cd07436">
    <property type="entry name" value="PHP_PolX"/>
    <property type="match status" value="1"/>
</dbReference>
<dbReference type="GO" id="GO:0005829">
    <property type="term" value="C:cytosol"/>
    <property type="evidence" value="ECO:0007669"/>
    <property type="project" value="TreeGrafter"/>
</dbReference>
<dbReference type="Pfam" id="PF14791">
    <property type="entry name" value="DNA_pol_B_thumb"/>
    <property type="match status" value="1"/>
</dbReference>
<name>A0A382P600_9ZZZZ</name>
<reference evidence="4" key="1">
    <citation type="submission" date="2018-05" db="EMBL/GenBank/DDBJ databases">
        <authorList>
            <person name="Lanie J.A."/>
            <person name="Ng W.-L."/>
            <person name="Kazmierczak K.M."/>
            <person name="Andrzejewski T.M."/>
            <person name="Davidsen T.M."/>
            <person name="Wayne K.J."/>
            <person name="Tettelin H."/>
            <person name="Glass J.I."/>
            <person name="Rusch D."/>
            <person name="Podicherti R."/>
            <person name="Tsui H.-C.T."/>
            <person name="Winkler M.E."/>
        </authorList>
    </citation>
    <scope>NUCLEOTIDE SEQUENCE</scope>
</reference>
<dbReference type="SUPFAM" id="SSF81301">
    <property type="entry name" value="Nucleotidyltransferase"/>
    <property type="match status" value="1"/>
</dbReference>
<dbReference type="InterPro" id="IPR004013">
    <property type="entry name" value="PHP_dom"/>
</dbReference>
<dbReference type="Gene3D" id="3.20.20.140">
    <property type="entry name" value="Metal-dependent hydrolases"/>
    <property type="match status" value="1"/>
</dbReference>
<organism evidence="4">
    <name type="scientific">marine metagenome</name>
    <dbReference type="NCBI Taxonomy" id="408172"/>
    <lineage>
        <taxon>unclassified sequences</taxon>
        <taxon>metagenomes</taxon>
        <taxon>ecological metagenomes</taxon>
    </lineage>
</organism>
<dbReference type="InterPro" id="IPR003141">
    <property type="entry name" value="Pol/His_phosphatase_N"/>
</dbReference>
<protein>
    <recommendedName>
        <fullName evidence="3">Polymerase/histidinol phosphatase N-terminal domain-containing protein</fullName>
    </recommendedName>
</protein>
<dbReference type="InterPro" id="IPR037160">
    <property type="entry name" value="DNA_Pol_thumb_sf"/>
</dbReference>
<keyword evidence="1" id="KW-0808">Transferase</keyword>
<accession>A0A382P600</accession>
<dbReference type="InterPro" id="IPR050243">
    <property type="entry name" value="PHP_phosphatase"/>
</dbReference>
<dbReference type="GO" id="GO:0008270">
    <property type="term" value="F:zinc ion binding"/>
    <property type="evidence" value="ECO:0007669"/>
    <property type="project" value="TreeGrafter"/>
</dbReference>
<dbReference type="InterPro" id="IPR016195">
    <property type="entry name" value="Pol/histidinol_Pase-like"/>
</dbReference>
<dbReference type="PANTHER" id="PTHR36928:SF1">
    <property type="entry name" value="PHOSPHATASE YCDX-RELATED"/>
    <property type="match status" value="1"/>
</dbReference>
<dbReference type="InterPro" id="IPR029398">
    <property type="entry name" value="PolB_thumb"/>
</dbReference>
<dbReference type="AlphaFoldDB" id="A0A382P600"/>
<evidence type="ECO:0000256" key="1">
    <source>
        <dbReference type="ARBA" id="ARBA00022679"/>
    </source>
</evidence>
<feature type="non-terminal residue" evidence="4">
    <location>
        <position position="1"/>
    </location>
</feature>
<gene>
    <name evidence="4" type="ORF">METZ01_LOCUS320115</name>
</gene>
<dbReference type="Pfam" id="PF02811">
    <property type="entry name" value="PHP"/>
    <property type="match status" value="1"/>
</dbReference>
<dbReference type="EMBL" id="UINC01104252">
    <property type="protein sequence ID" value="SVC67261.1"/>
    <property type="molecule type" value="Genomic_DNA"/>
</dbReference>
<evidence type="ECO:0000256" key="2">
    <source>
        <dbReference type="ARBA" id="ARBA00022695"/>
    </source>
</evidence>
<dbReference type="SMART" id="SM00481">
    <property type="entry name" value="POLIIIAc"/>
    <property type="match status" value="1"/>
</dbReference>
<keyword evidence="2" id="KW-0548">Nucleotidyltransferase</keyword>
<dbReference type="GO" id="GO:0042578">
    <property type="term" value="F:phosphoric ester hydrolase activity"/>
    <property type="evidence" value="ECO:0007669"/>
    <property type="project" value="TreeGrafter"/>
</dbReference>
<dbReference type="GO" id="GO:0016779">
    <property type="term" value="F:nucleotidyltransferase activity"/>
    <property type="evidence" value="ECO:0007669"/>
    <property type="project" value="UniProtKB-KW"/>
</dbReference>
<sequence length="304" mass="34469">LNEYGLFKSKEETRDPKLRLKSKTEEDIFAALGMVYVPPELREDRGEFEAAGKNDIPKLIEWTHLKGSLHNHSNWSDGQETLEEIAEHMSGLGLAYWAITDHSKASFQANGLESEQVKKQLKEIAVLNQKLEDEGNDFRLLSGIEVDVLKKGLDFDNDLLNQLDVVVASMHVAGSEEKDNTNRLIKAVENPNVHMIGHLSGRLLLERAPQKLNQIAVIDACAETGTWIELNANPYRLDLDWRHWQYAKSKGVKCVINCDAHRNEHAGFLRIGTDIARKGWLTKADVINTLPLEKLYRELSRKRG</sequence>
<dbReference type="SUPFAM" id="SSF89550">
    <property type="entry name" value="PHP domain-like"/>
    <property type="match status" value="1"/>
</dbReference>